<reference evidence="2" key="1">
    <citation type="journal article" date="2019" name="Plant Biotechnol. J.">
        <title>Genome sequencing of the Australian wild diploid species Gossypium australe highlights disease resistance and delayed gland morphogenesis.</title>
        <authorList>
            <person name="Cai Y."/>
            <person name="Cai X."/>
            <person name="Wang Q."/>
            <person name="Wang P."/>
            <person name="Zhang Y."/>
            <person name="Cai C."/>
            <person name="Xu Y."/>
            <person name="Wang K."/>
            <person name="Zhou Z."/>
            <person name="Wang C."/>
            <person name="Geng S."/>
            <person name="Li B."/>
            <person name="Dong Q."/>
            <person name="Hou Y."/>
            <person name="Wang H."/>
            <person name="Ai P."/>
            <person name="Liu Z."/>
            <person name="Yi F."/>
            <person name="Sun M."/>
            <person name="An G."/>
            <person name="Cheng J."/>
            <person name="Zhang Y."/>
            <person name="Shi Q."/>
            <person name="Xie Y."/>
            <person name="Shi X."/>
            <person name="Chang Y."/>
            <person name="Huang F."/>
            <person name="Chen Y."/>
            <person name="Hong S."/>
            <person name="Mi L."/>
            <person name="Sun Q."/>
            <person name="Zhang L."/>
            <person name="Zhou B."/>
            <person name="Peng R."/>
            <person name="Zhang X."/>
            <person name="Liu F."/>
        </authorList>
    </citation>
    <scope>NUCLEOTIDE SEQUENCE [LARGE SCALE GENOMIC DNA]</scope>
    <source>
        <strain evidence="2">cv. PA1801</strain>
    </source>
</reference>
<organism evidence="1 2">
    <name type="scientific">Gossypium australe</name>
    <dbReference type="NCBI Taxonomy" id="47621"/>
    <lineage>
        <taxon>Eukaryota</taxon>
        <taxon>Viridiplantae</taxon>
        <taxon>Streptophyta</taxon>
        <taxon>Embryophyta</taxon>
        <taxon>Tracheophyta</taxon>
        <taxon>Spermatophyta</taxon>
        <taxon>Magnoliopsida</taxon>
        <taxon>eudicotyledons</taxon>
        <taxon>Gunneridae</taxon>
        <taxon>Pentapetalae</taxon>
        <taxon>rosids</taxon>
        <taxon>malvids</taxon>
        <taxon>Malvales</taxon>
        <taxon>Malvaceae</taxon>
        <taxon>Malvoideae</taxon>
        <taxon>Gossypium</taxon>
    </lineage>
</organism>
<protein>
    <submittedName>
        <fullName evidence="1">227 kDa spindle and centromere-associated protein-like protein</fullName>
    </submittedName>
</protein>
<accession>A0A5B6UXX9</accession>
<dbReference type="AlphaFoldDB" id="A0A5B6UXX9"/>
<sequence>MKFCIDVETLTESLYSGYGELLDMPFYLLRQFILTTQRLAQCEFAFKCDNYKKKVREYRTPRTKLTK</sequence>
<proteinExistence type="predicted"/>
<gene>
    <name evidence="1" type="ORF">EPI10_028201</name>
</gene>
<dbReference type="Proteomes" id="UP000325315">
    <property type="component" value="Unassembled WGS sequence"/>
</dbReference>
<dbReference type="EMBL" id="SMMG02000009">
    <property type="protein sequence ID" value="KAA3461646.1"/>
    <property type="molecule type" value="Genomic_DNA"/>
</dbReference>
<name>A0A5B6UXX9_9ROSI</name>
<keyword evidence="2" id="KW-1185">Reference proteome</keyword>
<evidence type="ECO:0000313" key="1">
    <source>
        <dbReference type="EMBL" id="KAA3461646.1"/>
    </source>
</evidence>
<evidence type="ECO:0000313" key="2">
    <source>
        <dbReference type="Proteomes" id="UP000325315"/>
    </source>
</evidence>
<comment type="caution">
    <text evidence="1">The sequence shown here is derived from an EMBL/GenBank/DDBJ whole genome shotgun (WGS) entry which is preliminary data.</text>
</comment>
<dbReference type="OrthoDB" id="10416604at2759"/>